<dbReference type="AlphaFoldDB" id="A0A0R1DLE7"/>
<accession>A0A0R1DLE7</accession>
<keyword evidence="2" id="KW-0732">Signal</keyword>
<organism evidence="3 4">
    <name type="scientific">Drosophila yakuba</name>
    <name type="common">Fruit fly</name>
    <dbReference type="NCBI Taxonomy" id="7245"/>
    <lineage>
        <taxon>Eukaryota</taxon>
        <taxon>Metazoa</taxon>
        <taxon>Ecdysozoa</taxon>
        <taxon>Arthropoda</taxon>
        <taxon>Hexapoda</taxon>
        <taxon>Insecta</taxon>
        <taxon>Pterygota</taxon>
        <taxon>Neoptera</taxon>
        <taxon>Endopterygota</taxon>
        <taxon>Diptera</taxon>
        <taxon>Brachycera</taxon>
        <taxon>Muscomorpha</taxon>
        <taxon>Ephydroidea</taxon>
        <taxon>Drosophilidae</taxon>
        <taxon>Drosophila</taxon>
        <taxon>Sophophora</taxon>
    </lineage>
</organism>
<feature type="chain" id="PRO_5006402640" description="Protein TsetseEP domain-containing protein" evidence="2">
    <location>
        <begin position="20"/>
        <end position="198"/>
    </location>
</feature>
<dbReference type="EMBL" id="CM000157">
    <property type="protein sequence ID" value="KRJ98127.1"/>
    <property type="molecule type" value="Genomic_DNA"/>
</dbReference>
<dbReference type="KEGG" id="dya:Dyak_GE29064"/>
<name>A0A0R1DLE7_DROYA</name>
<evidence type="ECO:0008006" key="5">
    <source>
        <dbReference type="Google" id="ProtNLM"/>
    </source>
</evidence>
<reference evidence="3 4" key="1">
    <citation type="journal article" date="2007" name="Nature">
        <title>Evolution of genes and genomes on the Drosophila phylogeny.</title>
        <authorList>
            <consortium name="Drosophila 12 Genomes Consortium"/>
            <person name="Clark A.G."/>
            <person name="Eisen M.B."/>
            <person name="Smith D.R."/>
            <person name="Bergman C.M."/>
            <person name="Oliver B."/>
            <person name="Markow T.A."/>
            <person name="Kaufman T.C."/>
            <person name="Kellis M."/>
            <person name="Gelbart W."/>
            <person name="Iyer V.N."/>
            <person name="Pollard D.A."/>
            <person name="Sackton T.B."/>
            <person name="Larracuente A.M."/>
            <person name="Singh N.D."/>
            <person name="Abad J.P."/>
            <person name="Abt D.N."/>
            <person name="Adryan B."/>
            <person name="Aguade M."/>
            <person name="Akashi H."/>
            <person name="Anderson W.W."/>
            <person name="Aquadro C.F."/>
            <person name="Ardell D.H."/>
            <person name="Arguello R."/>
            <person name="Artieri C.G."/>
            <person name="Barbash D.A."/>
            <person name="Barker D."/>
            <person name="Barsanti P."/>
            <person name="Batterham P."/>
            <person name="Batzoglou S."/>
            <person name="Begun D."/>
            <person name="Bhutkar A."/>
            <person name="Blanco E."/>
            <person name="Bosak S.A."/>
            <person name="Bradley R.K."/>
            <person name="Brand A.D."/>
            <person name="Brent M.R."/>
            <person name="Brooks A.N."/>
            <person name="Brown R.H."/>
            <person name="Butlin R.K."/>
            <person name="Caggese C."/>
            <person name="Calvi B.R."/>
            <person name="Bernardo de Carvalho A."/>
            <person name="Caspi A."/>
            <person name="Castrezana S."/>
            <person name="Celniker S.E."/>
            <person name="Chang J.L."/>
            <person name="Chapple C."/>
            <person name="Chatterji S."/>
            <person name="Chinwalla A."/>
            <person name="Civetta A."/>
            <person name="Clifton S.W."/>
            <person name="Comeron J.M."/>
            <person name="Costello J.C."/>
            <person name="Coyne J.A."/>
            <person name="Daub J."/>
            <person name="David R.G."/>
            <person name="Delcher A.L."/>
            <person name="Delehaunty K."/>
            <person name="Do C.B."/>
            <person name="Ebling H."/>
            <person name="Edwards K."/>
            <person name="Eickbush T."/>
            <person name="Evans J.D."/>
            <person name="Filipski A."/>
            <person name="Findeiss S."/>
            <person name="Freyhult E."/>
            <person name="Fulton L."/>
            <person name="Fulton R."/>
            <person name="Garcia A.C."/>
            <person name="Gardiner A."/>
            <person name="Garfield D.A."/>
            <person name="Garvin B.E."/>
            <person name="Gibson G."/>
            <person name="Gilbert D."/>
            <person name="Gnerre S."/>
            <person name="Godfrey J."/>
            <person name="Good R."/>
            <person name="Gotea V."/>
            <person name="Gravely B."/>
            <person name="Greenberg A.J."/>
            <person name="Griffiths-Jones S."/>
            <person name="Gross S."/>
            <person name="Guigo R."/>
            <person name="Gustafson E.A."/>
            <person name="Haerty W."/>
            <person name="Hahn M.W."/>
            <person name="Halligan D.L."/>
            <person name="Halpern A.L."/>
            <person name="Halter G.M."/>
            <person name="Han M.V."/>
            <person name="Heger A."/>
            <person name="Hillier L."/>
            <person name="Hinrichs A.S."/>
            <person name="Holmes I."/>
            <person name="Hoskins R.A."/>
            <person name="Hubisz M.J."/>
            <person name="Hultmark D."/>
            <person name="Huntley M.A."/>
            <person name="Jaffe D.B."/>
            <person name="Jagadeeshan S."/>
            <person name="Jeck W.R."/>
            <person name="Johnson J."/>
            <person name="Jones C.D."/>
            <person name="Jordan W.C."/>
            <person name="Karpen G.H."/>
            <person name="Kataoka E."/>
            <person name="Keightley P.D."/>
            <person name="Kheradpour P."/>
            <person name="Kirkness E.F."/>
            <person name="Koerich L.B."/>
            <person name="Kristiansen K."/>
            <person name="Kudrna D."/>
            <person name="Kulathinal R.J."/>
            <person name="Kumar S."/>
            <person name="Kwok R."/>
            <person name="Lander E."/>
            <person name="Langley C.H."/>
            <person name="Lapoint R."/>
            <person name="Lazzaro B.P."/>
            <person name="Lee S.J."/>
            <person name="Levesque L."/>
            <person name="Li R."/>
            <person name="Lin C.F."/>
            <person name="Lin M.F."/>
            <person name="Lindblad-Toh K."/>
            <person name="Llopart A."/>
            <person name="Long M."/>
            <person name="Low L."/>
            <person name="Lozovsky E."/>
            <person name="Lu J."/>
            <person name="Luo M."/>
            <person name="Machado C.A."/>
            <person name="Makalowski W."/>
            <person name="Marzo M."/>
            <person name="Matsuda M."/>
            <person name="Matzkin L."/>
            <person name="McAllister B."/>
            <person name="McBride C.S."/>
            <person name="McKernan B."/>
            <person name="McKernan K."/>
            <person name="Mendez-Lago M."/>
            <person name="Minx P."/>
            <person name="Mollenhauer M.U."/>
            <person name="Montooth K."/>
            <person name="Mount S.M."/>
            <person name="Mu X."/>
            <person name="Myers E."/>
            <person name="Negre B."/>
            <person name="Newfeld S."/>
            <person name="Nielsen R."/>
            <person name="Noor M.A."/>
            <person name="O'Grady P."/>
            <person name="Pachter L."/>
            <person name="Papaceit M."/>
            <person name="Parisi M.J."/>
            <person name="Parisi M."/>
            <person name="Parts L."/>
            <person name="Pedersen J.S."/>
            <person name="Pesole G."/>
            <person name="Phillippy A.M."/>
            <person name="Ponting C.P."/>
            <person name="Pop M."/>
            <person name="Porcelli D."/>
            <person name="Powell J.R."/>
            <person name="Prohaska S."/>
            <person name="Pruitt K."/>
            <person name="Puig M."/>
            <person name="Quesneville H."/>
            <person name="Ram K.R."/>
            <person name="Rand D."/>
            <person name="Rasmussen M.D."/>
            <person name="Reed L.K."/>
            <person name="Reenan R."/>
            <person name="Reily A."/>
            <person name="Remington K.A."/>
            <person name="Rieger T.T."/>
            <person name="Ritchie M.G."/>
            <person name="Robin C."/>
            <person name="Rogers Y.H."/>
            <person name="Rohde C."/>
            <person name="Rozas J."/>
            <person name="Rubenfield M.J."/>
            <person name="Ruiz A."/>
            <person name="Russo S."/>
            <person name="Salzberg S.L."/>
            <person name="Sanchez-Gracia A."/>
            <person name="Saranga D.J."/>
            <person name="Sato H."/>
            <person name="Schaeffer S.W."/>
            <person name="Schatz M.C."/>
            <person name="Schlenke T."/>
            <person name="Schwartz R."/>
            <person name="Segarra C."/>
            <person name="Singh R.S."/>
            <person name="Sirot L."/>
            <person name="Sirota M."/>
            <person name="Sisneros N.B."/>
            <person name="Smith C.D."/>
            <person name="Smith T.F."/>
            <person name="Spieth J."/>
            <person name="Stage D.E."/>
            <person name="Stark A."/>
            <person name="Stephan W."/>
            <person name="Strausberg R.L."/>
            <person name="Strempel S."/>
            <person name="Sturgill D."/>
            <person name="Sutton G."/>
            <person name="Sutton G.G."/>
            <person name="Tao W."/>
            <person name="Teichmann S."/>
            <person name="Tobari Y.N."/>
            <person name="Tomimura Y."/>
            <person name="Tsolas J.M."/>
            <person name="Valente V.L."/>
            <person name="Venter E."/>
            <person name="Venter J.C."/>
            <person name="Vicario S."/>
            <person name="Vieira F.G."/>
            <person name="Vilella A.J."/>
            <person name="Villasante A."/>
            <person name="Walenz B."/>
            <person name="Wang J."/>
            <person name="Wasserman M."/>
            <person name="Watts T."/>
            <person name="Wilson D."/>
            <person name="Wilson R.K."/>
            <person name="Wing R.A."/>
            <person name="Wolfner M.F."/>
            <person name="Wong A."/>
            <person name="Wong G.K."/>
            <person name="Wu C.I."/>
            <person name="Wu G."/>
            <person name="Yamamoto D."/>
            <person name="Yang H.P."/>
            <person name="Yang S.P."/>
            <person name="Yorke J.A."/>
            <person name="Yoshida K."/>
            <person name="Zdobnov E."/>
            <person name="Zhang P."/>
            <person name="Zhang Y."/>
            <person name="Zimin A.V."/>
            <person name="Baldwin J."/>
            <person name="Abdouelleil A."/>
            <person name="Abdulkadir J."/>
            <person name="Abebe A."/>
            <person name="Abera B."/>
            <person name="Abreu J."/>
            <person name="Acer S.C."/>
            <person name="Aftuck L."/>
            <person name="Alexander A."/>
            <person name="An P."/>
            <person name="Anderson E."/>
            <person name="Anderson S."/>
            <person name="Arachi H."/>
            <person name="Azer M."/>
            <person name="Bachantsang P."/>
            <person name="Barry A."/>
            <person name="Bayul T."/>
            <person name="Berlin A."/>
            <person name="Bessette D."/>
            <person name="Bloom T."/>
            <person name="Blye J."/>
            <person name="Boguslavskiy L."/>
            <person name="Bonnet C."/>
            <person name="Boukhgalter B."/>
            <person name="Bourzgui I."/>
            <person name="Brown A."/>
            <person name="Cahill P."/>
            <person name="Channer S."/>
            <person name="Cheshatsang Y."/>
            <person name="Chuda L."/>
            <person name="Citroen M."/>
            <person name="Collymore A."/>
            <person name="Cooke P."/>
            <person name="Costello M."/>
            <person name="D'Aco K."/>
            <person name="Daza R."/>
            <person name="De Haan G."/>
            <person name="DeGray S."/>
            <person name="DeMaso C."/>
            <person name="Dhargay N."/>
            <person name="Dooley K."/>
            <person name="Dooley E."/>
            <person name="Doricent M."/>
            <person name="Dorje P."/>
            <person name="Dorjee K."/>
            <person name="Dupes A."/>
            <person name="Elong R."/>
            <person name="Falk J."/>
            <person name="Farina A."/>
            <person name="Faro S."/>
            <person name="Ferguson D."/>
            <person name="Fisher S."/>
            <person name="Foley C.D."/>
            <person name="Franke A."/>
            <person name="Friedrich D."/>
            <person name="Gadbois L."/>
            <person name="Gearin G."/>
            <person name="Gearin C.R."/>
            <person name="Giannoukos G."/>
            <person name="Goode T."/>
            <person name="Graham J."/>
            <person name="Grandbois E."/>
            <person name="Grewal S."/>
            <person name="Gyaltsen K."/>
            <person name="Hafez N."/>
            <person name="Hagos B."/>
            <person name="Hall J."/>
            <person name="Henson C."/>
            <person name="Hollinger A."/>
            <person name="Honan T."/>
            <person name="Huard M.D."/>
            <person name="Hughes L."/>
            <person name="Hurhula B."/>
            <person name="Husby M.E."/>
            <person name="Kamat A."/>
            <person name="Kanga B."/>
            <person name="Kashin S."/>
            <person name="Khazanovich D."/>
            <person name="Kisner P."/>
            <person name="Lance K."/>
            <person name="Lara M."/>
            <person name="Lee W."/>
            <person name="Lennon N."/>
            <person name="Letendre F."/>
            <person name="LeVine R."/>
            <person name="Lipovsky A."/>
            <person name="Liu X."/>
            <person name="Liu J."/>
            <person name="Liu S."/>
            <person name="Lokyitsang T."/>
            <person name="Lokyitsang Y."/>
            <person name="Lubonja R."/>
            <person name="Lui A."/>
            <person name="MacDonald P."/>
            <person name="Magnisalis V."/>
            <person name="Maru K."/>
            <person name="Matthews C."/>
            <person name="McCusker W."/>
            <person name="McDonough S."/>
            <person name="Mehta T."/>
            <person name="Meldrim J."/>
            <person name="Meneus L."/>
            <person name="Mihai O."/>
            <person name="Mihalev A."/>
            <person name="Mihova T."/>
            <person name="Mittelman R."/>
            <person name="Mlenga V."/>
            <person name="Montmayeur A."/>
            <person name="Mulrain L."/>
            <person name="Navidi A."/>
            <person name="Naylor J."/>
            <person name="Negash T."/>
            <person name="Nguyen T."/>
            <person name="Nguyen N."/>
            <person name="Nicol R."/>
            <person name="Norbu C."/>
            <person name="Norbu N."/>
            <person name="Novod N."/>
            <person name="O'Neill B."/>
            <person name="Osman S."/>
            <person name="Markiewicz E."/>
            <person name="Oyono O.L."/>
            <person name="Patti C."/>
            <person name="Phunkhang P."/>
            <person name="Pierre F."/>
            <person name="Priest M."/>
            <person name="Raghuraman S."/>
            <person name="Rege F."/>
            <person name="Reyes R."/>
            <person name="Rise C."/>
            <person name="Rogov P."/>
            <person name="Ross K."/>
            <person name="Ryan E."/>
            <person name="Settipalli S."/>
            <person name="Shea T."/>
            <person name="Sherpa N."/>
            <person name="Shi L."/>
            <person name="Shih D."/>
            <person name="Sparrow T."/>
            <person name="Spaulding J."/>
            <person name="Stalker J."/>
            <person name="Stange-Thomann N."/>
            <person name="Stavropoulos S."/>
            <person name="Stone C."/>
            <person name="Strader C."/>
            <person name="Tesfaye S."/>
            <person name="Thomson T."/>
            <person name="Thoulutsang Y."/>
            <person name="Thoulutsang D."/>
            <person name="Topham K."/>
            <person name="Topping I."/>
            <person name="Tsamla T."/>
            <person name="Vassiliev H."/>
            <person name="Vo A."/>
            <person name="Wangchuk T."/>
            <person name="Wangdi T."/>
            <person name="Weiand M."/>
            <person name="Wilkinson J."/>
            <person name="Wilson A."/>
            <person name="Yadav S."/>
            <person name="Young G."/>
            <person name="Yu Q."/>
            <person name="Zembek L."/>
            <person name="Zhong D."/>
            <person name="Zimmer A."/>
            <person name="Zwirko Z."/>
            <person name="Jaffe D.B."/>
            <person name="Alvarez P."/>
            <person name="Brockman W."/>
            <person name="Butler J."/>
            <person name="Chin C."/>
            <person name="Gnerre S."/>
            <person name="Grabherr M."/>
            <person name="Kleber M."/>
            <person name="Mauceli E."/>
            <person name="MacCallum I."/>
        </authorList>
    </citation>
    <scope>NUCLEOTIDE SEQUENCE [LARGE SCALE GENOMIC DNA]</scope>
    <source>
        <strain evidence="4">Tai18E2 / Tucson 14021-0261.01</strain>
    </source>
</reference>
<feature type="coiled-coil region" evidence="1">
    <location>
        <begin position="51"/>
        <end position="95"/>
    </location>
</feature>
<protein>
    <recommendedName>
        <fullName evidence="5">Protein TsetseEP domain-containing protein</fullName>
    </recommendedName>
</protein>
<dbReference type="SMR" id="A0A0R1DLE7"/>
<keyword evidence="1" id="KW-0175">Coiled coil</keyword>
<evidence type="ECO:0000313" key="3">
    <source>
        <dbReference type="EMBL" id="KRJ98127.1"/>
    </source>
</evidence>
<evidence type="ECO:0000256" key="2">
    <source>
        <dbReference type="SAM" id="SignalP"/>
    </source>
</evidence>
<evidence type="ECO:0000313" key="4">
    <source>
        <dbReference type="Proteomes" id="UP000002282"/>
    </source>
</evidence>
<dbReference type="OrthoDB" id="10449460at2759"/>
<reference evidence="3 4" key="2">
    <citation type="journal article" date="2007" name="PLoS Biol.">
        <title>Principles of genome evolution in the Drosophila melanogaster species group.</title>
        <authorList>
            <person name="Ranz J.M."/>
            <person name="Maurin D."/>
            <person name="Chan Y.S."/>
            <person name="von Grotthuss M."/>
            <person name="Hillier L.W."/>
            <person name="Roote J."/>
            <person name="Ashburner M."/>
            <person name="Bergman C.M."/>
        </authorList>
    </citation>
    <scope>NUCLEOTIDE SEQUENCE [LARGE SCALE GENOMIC DNA]</scope>
    <source>
        <strain evidence="4">Tai18E2 / Tucson 14021-0261.01</strain>
    </source>
</reference>
<sequence length="198" mass="23211">MRLQFIPVLMILYPTLSLANSLEESCTTSSEMENRCAAVCYPTVKPLLRYMEVCERNLKLTSENQAKLKAQDIELMKCMEDVKTQRHNLENLEGQCNFNGILRQSFEEVRQVNSKLRGTITELQSKKYEELYQSYLELTREKNYFKNLAKRNEKEAADVRSEFVSFKTSCERQLSECSSTEDIHHFGSFHSKFEMKFP</sequence>
<feature type="signal peptide" evidence="2">
    <location>
        <begin position="1"/>
        <end position="19"/>
    </location>
</feature>
<proteinExistence type="predicted"/>
<gene>
    <name evidence="3" type="primary">Dyak\GE29064</name>
    <name evidence="3" type="synonym">GE29064</name>
    <name evidence="3" type="ORF">Dyak_GE29064</name>
</gene>
<evidence type="ECO:0000256" key="1">
    <source>
        <dbReference type="SAM" id="Coils"/>
    </source>
</evidence>
<keyword evidence="4" id="KW-1185">Reference proteome</keyword>
<dbReference type="Proteomes" id="UP000002282">
    <property type="component" value="Chromosome 2L"/>
</dbReference>